<reference evidence="3" key="1">
    <citation type="submission" date="2017-05" db="EMBL/GenBank/DDBJ databases">
        <title>Physiological properties and genetic analysis related to exopolysaccharide production of fresh-water unicellular cyanobacterium Aphanothece sacrum, Suizenji Nori, that has been cultured as a food source in Japan.</title>
        <authorList>
            <person name="Kanesaki Y."/>
            <person name="Yoshikawa S."/>
            <person name="Ohki K."/>
        </authorList>
    </citation>
    <scope>NUCLEOTIDE SEQUENCE [LARGE SCALE GENOMIC DNA]</scope>
    <source>
        <strain evidence="3">FPU1</strain>
    </source>
</reference>
<evidence type="ECO:0000313" key="3">
    <source>
        <dbReference type="Proteomes" id="UP000287247"/>
    </source>
</evidence>
<comment type="caution">
    <text evidence="2">The sequence shown here is derived from an EMBL/GenBank/DDBJ whole genome shotgun (WGS) entry which is preliminary data.</text>
</comment>
<accession>A0A401III3</accession>
<keyword evidence="3" id="KW-1185">Reference proteome</keyword>
<evidence type="ECO:0008006" key="4">
    <source>
        <dbReference type="Google" id="ProtNLM"/>
    </source>
</evidence>
<evidence type="ECO:0000313" key="2">
    <source>
        <dbReference type="EMBL" id="GBF81006.1"/>
    </source>
</evidence>
<sequence>MNNFRTEPFLWIHLAGIAVAPLLLQLVWLGLAVGDPLPLFWLELLFVGSIGIIPILWMQWTRPFDFFSILLVCLKPESVTEQQRKILSLLKTRNLKILSGITSVILGAIAWQLYQWAPIASMTVTILPHWRLLGLMIAGVAFLLSNLFIQIPVSVLGVLLTSNQQWSNTQPYSTEKILSDFTVFGFRVNKIFFIPLSEDNS</sequence>
<organism evidence="2 3">
    <name type="scientific">Aphanothece sacrum FPU1</name>
    <dbReference type="NCBI Taxonomy" id="1920663"/>
    <lineage>
        <taxon>Bacteria</taxon>
        <taxon>Bacillati</taxon>
        <taxon>Cyanobacteriota</taxon>
        <taxon>Cyanophyceae</taxon>
        <taxon>Oscillatoriophycideae</taxon>
        <taxon>Chroococcales</taxon>
        <taxon>Aphanothecaceae</taxon>
        <taxon>Aphanothece</taxon>
    </lineage>
</organism>
<feature type="transmembrane region" description="Helical" evidence="1">
    <location>
        <begin position="134"/>
        <end position="160"/>
    </location>
</feature>
<dbReference type="InterPro" id="IPR049610">
    <property type="entry name" value="LCTMP-like"/>
</dbReference>
<gene>
    <name evidence="2" type="ORF">AsFPU1_2415</name>
</gene>
<evidence type="ECO:0000256" key="1">
    <source>
        <dbReference type="SAM" id="Phobius"/>
    </source>
</evidence>
<dbReference type="EMBL" id="BDQK01000013">
    <property type="protein sequence ID" value="GBF81006.1"/>
    <property type="molecule type" value="Genomic_DNA"/>
</dbReference>
<keyword evidence="1" id="KW-0812">Transmembrane</keyword>
<keyword evidence="1" id="KW-1133">Transmembrane helix</keyword>
<dbReference type="RefSeq" id="WP_124976611.1">
    <property type="nucleotide sequence ID" value="NZ_BDQK01000013.1"/>
</dbReference>
<name>A0A401III3_APHSA</name>
<protein>
    <recommendedName>
        <fullName evidence="4">Low-complexity tail membrane protein</fullName>
    </recommendedName>
</protein>
<dbReference type="OrthoDB" id="484731at2"/>
<feature type="transmembrane region" description="Helical" evidence="1">
    <location>
        <begin position="12"/>
        <end position="33"/>
    </location>
</feature>
<dbReference type="AlphaFoldDB" id="A0A401III3"/>
<dbReference type="Proteomes" id="UP000287247">
    <property type="component" value="Unassembled WGS sequence"/>
</dbReference>
<dbReference type="NCBIfam" id="NF033183">
    <property type="entry name" value="colliding_TM"/>
    <property type="match status" value="1"/>
</dbReference>
<feature type="transmembrane region" description="Helical" evidence="1">
    <location>
        <begin position="94"/>
        <end position="114"/>
    </location>
</feature>
<proteinExistence type="predicted"/>
<feature type="transmembrane region" description="Helical" evidence="1">
    <location>
        <begin position="39"/>
        <end position="58"/>
    </location>
</feature>
<keyword evidence="1" id="KW-0472">Membrane</keyword>